<keyword evidence="2" id="KW-0472">Membrane</keyword>
<feature type="region of interest" description="Disordered" evidence="1">
    <location>
        <begin position="483"/>
        <end position="563"/>
    </location>
</feature>
<evidence type="ECO:0000256" key="1">
    <source>
        <dbReference type="SAM" id="MobiDB-lite"/>
    </source>
</evidence>
<dbReference type="InterPro" id="IPR005182">
    <property type="entry name" value="YdbS-like_PH"/>
</dbReference>
<keyword evidence="5" id="KW-1185">Reference proteome</keyword>
<organism evidence="4 5">
    <name type="scientific">Nonomuraea montanisoli</name>
    <dbReference type="NCBI Taxonomy" id="2741721"/>
    <lineage>
        <taxon>Bacteria</taxon>
        <taxon>Bacillati</taxon>
        <taxon>Actinomycetota</taxon>
        <taxon>Actinomycetes</taxon>
        <taxon>Streptosporangiales</taxon>
        <taxon>Streptosporangiaceae</taxon>
        <taxon>Nonomuraea</taxon>
    </lineage>
</organism>
<dbReference type="Proteomes" id="UP000586042">
    <property type="component" value="Unassembled WGS sequence"/>
</dbReference>
<name>A0A7Y6I374_9ACTN</name>
<gene>
    <name evidence="4" type="ORF">HTZ77_05480</name>
</gene>
<feature type="domain" description="YdbS-like PH" evidence="3">
    <location>
        <begin position="49"/>
        <end position="127"/>
    </location>
</feature>
<feature type="compositionally biased region" description="Low complexity" evidence="1">
    <location>
        <begin position="501"/>
        <end position="512"/>
    </location>
</feature>
<reference evidence="4 5" key="1">
    <citation type="submission" date="2020-06" db="EMBL/GenBank/DDBJ databases">
        <title>Nonomuraea sp. SMC257, a novel actinomycete isolated from soil.</title>
        <authorList>
            <person name="Chanama M."/>
        </authorList>
    </citation>
    <scope>NUCLEOTIDE SEQUENCE [LARGE SCALE GENOMIC DNA]</scope>
    <source>
        <strain evidence="4 5">SMC257</strain>
    </source>
</reference>
<proteinExistence type="predicted"/>
<keyword evidence="2" id="KW-0812">Transmembrane</keyword>
<protein>
    <submittedName>
        <fullName evidence="4">PH domain-containing protein</fullName>
    </submittedName>
</protein>
<dbReference type="AlphaFoldDB" id="A0A7Y6I374"/>
<sequence>MLLIDPVRMLPSLLLPLVGVLFVGGFSGRSYLWAALGLVGTVAFAVVRWATLTYEVLGDRLEIRRSLVSRSVRTIPLERIRGVDVSTPPLHRVLGLAVLKIDTGASGGDEEGRLDGVTLGEAERLKAVLLRRARPADGGGVPVPAAGPLAGEAPAARPSGRTIIEVPRMWLLYGPLSGAYLLTPFALAGGAVGLAFQWGGDFGFGRDAAWTAGEWLWHHPYLLLGVAVLLVLAMPFAGGAMYAVFNWDFRLMERDGYLVAERGLVNRRSVSLESRRVRGYEIVEGFAERWAGVVRVWAIVTGLGDSSTRGQLLPDVPRPVAFQVTADAIGPYRAGLRPHPPIARNRRLFRAIFPWAALTVLAVLGEAVTGSPLWWFLAVPALLLAILGVPLGIDRYRSLGHGYDGVRLAVRSGSLRRSQAVVERRAVVGWRVRQTWFQRRAGVFTLIAGVGAGKGGYEAVDVSRAQVVGLPVEVTPDWVTPFLPGAGSEGRSSAVARPEESSVGTGSEGSSVRAGSEERPSAVARPEARPPVGAGDAPGGGDGEGRSRASDDRRAAGGGAPTS</sequence>
<comment type="caution">
    <text evidence="4">The sequence shown here is derived from an EMBL/GenBank/DDBJ whole genome shotgun (WGS) entry which is preliminary data.</text>
</comment>
<accession>A0A7Y6I374</accession>
<evidence type="ECO:0000259" key="3">
    <source>
        <dbReference type="Pfam" id="PF03703"/>
    </source>
</evidence>
<keyword evidence="2" id="KW-1133">Transmembrane helix</keyword>
<feature type="transmembrane region" description="Helical" evidence="2">
    <location>
        <begin position="348"/>
        <end position="367"/>
    </location>
</feature>
<feature type="compositionally biased region" description="Basic and acidic residues" evidence="1">
    <location>
        <begin position="543"/>
        <end position="555"/>
    </location>
</feature>
<feature type="domain" description="YdbS-like PH" evidence="3">
    <location>
        <begin position="405"/>
        <end position="467"/>
    </location>
</feature>
<dbReference type="PANTHER" id="PTHR34473">
    <property type="entry name" value="UPF0699 TRANSMEMBRANE PROTEIN YDBS"/>
    <property type="match status" value="1"/>
</dbReference>
<dbReference type="EMBL" id="JABWGN010000002">
    <property type="protein sequence ID" value="NUW30868.1"/>
    <property type="molecule type" value="Genomic_DNA"/>
</dbReference>
<feature type="transmembrane region" description="Helical" evidence="2">
    <location>
        <begin position="220"/>
        <end position="245"/>
    </location>
</feature>
<evidence type="ECO:0000313" key="4">
    <source>
        <dbReference type="EMBL" id="NUW30868.1"/>
    </source>
</evidence>
<feature type="transmembrane region" description="Helical" evidence="2">
    <location>
        <begin position="7"/>
        <end position="26"/>
    </location>
</feature>
<feature type="transmembrane region" description="Helical" evidence="2">
    <location>
        <begin position="373"/>
        <end position="393"/>
    </location>
</feature>
<dbReference type="Pfam" id="PF03703">
    <property type="entry name" value="bPH_2"/>
    <property type="match status" value="2"/>
</dbReference>
<feature type="transmembrane region" description="Helical" evidence="2">
    <location>
        <begin position="178"/>
        <end position="200"/>
    </location>
</feature>
<evidence type="ECO:0000256" key="2">
    <source>
        <dbReference type="SAM" id="Phobius"/>
    </source>
</evidence>
<evidence type="ECO:0000313" key="5">
    <source>
        <dbReference type="Proteomes" id="UP000586042"/>
    </source>
</evidence>
<dbReference type="PANTHER" id="PTHR34473:SF2">
    <property type="entry name" value="UPF0699 TRANSMEMBRANE PROTEIN YDBT"/>
    <property type="match status" value="1"/>
</dbReference>
<feature type="transmembrane region" description="Helical" evidence="2">
    <location>
        <begin position="32"/>
        <end position="57"/>
    </location>
</feature>